<dbReference type="InterPro" id="IPR029069">
    <property type="entry name" value="HotDog_dom_sf"/>
</dbReference>
<organism evidence="4 6">
    <name type="scientific">Paraburkholderia fungorum</name>
    <dbReference type="NCBI Taxonomy" id="134537"/>
    <lineage>
        <taxon>Bacteria</taxon>
        <taxon>Pseudomonadati</taxon>
        <taxon>Pseudomonadota</taxon>
        <taxon>Betaproteobacteria</taxon>
        <taxon>Burkholderiales</taxon>
        <taxon>Burkholderiaceae</taxon>
        <taxon>Paraburkholderia</taxon>
    </lineage>
</organism>
<evidence type="ECO:0000313" key="6">
    <source>
        <dbReference type="Proteomes" id="UP001246473"/>
    </source>
</evidence>
<dbReference type="SUPFAM" id="SSF54637">
    <property type="entry name" value="Thioesterase/thiol ester dehydrase-isomerase"/>
    <property type="match status" value="2"/>
</dbReference>
<protein>
    <submittedName>
        <fullName evidence="3">MaoC like domain protein</fullName>
    </submittedName>
    <submittedName>
        <fullName evidence="4">MaoC/PaaZ C-terminal domain-containing protein</fullName>
    </submittedName>
</protein>
<dbReference type="GO" id="GO:0003857">
    <property type="term" value="F:(3S)-3-hydroxyacyl-CoA dehydrogenase (NAD+) activity"/>
    <property type="evidence" value="ECO:0007669"/>
    <property type="project" value="TreeGrafter"/>
</dbReference>
<reference evidence="4" key="2">
    <citation type="submission" date="2022-08" db="EMBL/GenBank/DDBJ databases">
        <authorList>
            <person name="Kim S.-J."/>
        </authorList>
    </citation>
    <scope>NUCLEOTIDE SEQUENCE</scope>
    <source>
        <strain evidence="4">KJ</strain>
    </source>
</reference>
<dbReference type="AlphaFoldDB" id="A0AAP5QIP8"/>
<dbReference type="CDD" id="cd03448">
    <property type="entry name" value="HDE_HSD"/>
    <property type="match status" value="1"/>
</dbReference>
<dbReference type="GeneID" id="66513724"/>
<evidence type="ECO:0000313" key="4">
    <source>
        <dbReference type="EMBL" id="MDT8843335.1"/>
    </source>
</evidence>
<dbReference type="GO" id="GO:0044594">
    <property type="term" value="F:17-beta-hydroxysteroid dehydrogenase (NAD+) activity"/>
    <property type="evidence" value="ECO:0007669"/>
    <property type="project" value="TreeGrafter"/>
</dbReference>
<evidence type="ECO:0000259" key="2">
    <source>
        <dbReference type="Pfam" id="PF22622"/>
    </source>
</evidence>
<sequence length="293" mass="31724">MPLNYQAVKNWDFGEIEHTYTHKDTMLYALALGVGSDPTDPGQLPFVYEKNLVALPTMAVILGFPGFWMSDPRTGITASQIVHGEQSLRLHRALSPAGTIIARSAVRSVIDKGRDRGALVVIERKVTDKFSGHLLATLEQTTFCRADGGYSESGQPSDPPLAAPQAVPARAADVIVETTTRPEMALLYRLCGDVNPLHVDPETARRAGFERPILHGLATYGVAARAIVERFGGGVPSRLRSLRARFSAPVYPGETLRTELWASSGAIQFRVTATERESVAINNGVAELADFGD</sequence>
<feature type="domain" description="MaoC-like" evidence="1">
    <location>
        <begin position="169"/>
        <end position="276"/>
    </location>
</feature>
<dbReference type="GO" id="GO:0006635">
    <property type="term" value="P:fatty acid beta-oxidation"/>
    <property type="evidence" value="ECO:0007669"/>
    <property type="project" value="TreeGrafter"/>
</dbReference>
<dbReference type="GO" id="GO:0004300">
    <property type="term" value="F:enoyl-CoA hydratase activity"/>
    <property type="evidence" value="ECO:0007669"/>
    <property type="project" value="TreeGrafter"/>
</dbReference>
<dbReference type="InterPro" id="IPR002539">
    <property type="entry name" value="MaoC-like_dom"/>
</dbReference>
<dbReference type="RefSeq" id="WP_007183022.1">
    <property type="nucleotide sequence ID" value="NZ_CP010025.1"/>
</dbReference>
<dbReference type="Proteomes" id="UP000032614">
    <property type="component" value="Chromosome 3"/>
</dbReference>
<name>A0AAP5QIP8_9BURK</name>
<dbReference type="InterPro" id="IPR054357">
    <property type="entry name" value="MFE-2_N"/>
</dbReference>
<feature type="domain" description="Peroxisomal multifunctional enzyme type 2-like N-terminal" evidence="2">
    <location>
        <begin position="19"/>
        <end position="145"/>
    </location>
</feature>
<dbReference type="EMBL" id="CP010025">
    <property type="protein sequence ID" value="AJZ56776.1"/>
    <property type="molecule type" value="Genomic_DNA"/>
</dbReference>
<dbReference type="Pfam" id="PF22622">
    <property type="entry name" value="MFE-2_hydrat-2_N"/>
    <property type="match status" value="1"/>
</dbReference>
<dbReference type="Gene3D" id="3.10.129.10">
    <property type="entry name" value="Hotdog Thioesterase"/>
    <property type="match status" value="1"/>
</dbReference>
<proteinExistence type="predicted"/>
<reference evidence="3 5" key="1">
    <citation type="journal article" date="2015" name="Genome Announc.">
        <title>Complete genome sequences for 59 burkholderia isolates, both pathogenic and near neighbor.</title>
        <authorList>
            <person name="Johnson S.L."/>
            <person name="Bishop-Lilly K.A."/>
            <person name="Ladner J.T."/>
            <person name="Daligault H.E."/>
            <person name="Davenport K.W."/>
            <person name="Jaissle J."/>
            <person name="Frey K.G."/>
            <person name="Koroleva G.I."/>
            <person name="Bruce D.C."/>
            <person name="Coyne S.R."/>
            <person name="Broomall S.M."/>
            <person name="Li P.E."/>
            <person name="Teshima H."/>
            <person name="Gibbons H.S."/>
            <person name="Palacios G.F."/>
            <person name="Rosenzweig C.N."/>
            <person name="Redden C.L."/>
            <person name="Xu Y."/>
            <person name="Minogue T.D."/>
            <person name="Chain P.S."/>
        </authorList>
    </citation>
    <scope>NUCLEOTIDE SEQUENCE [LARGE SCALE GENOMIC DNA]</scope>
    <source>
        <strain evidence="3 5">ATCC BAA-463</strain>
    </source>
</reference>
<dbReference type="EMBL" id="JANSLM010000023">
    <property type="protein sequence ID" value="MDT8843335.1"/>
    <property type="molecule type" value="Genomic_DNA"/>
</dbReference>
<evidence type="ECO:0000313" key="5">
    <source>
        <dbReference type="Proteomes" id="UP000032614"/>
    </source>
</evidence>
<evidence type="ECO:0000313" key="3">
    <source>
        <dbReference type="EMBL" id="AJZ56776.1"/>
    </source>
</evidence>
<accession>A0AAP5QIP8</accession>
<evidence type="ECO:0000259" key="1">
    <source>
        <dbReference type="Pfam" id="PF01575"/>
    </source>
</evidence>
<dbReference type="Proteomes" id="UP001246473">
    <property type="component" value="Unassembled WGS sequence"/>
</dbReference>
<dbReference type="KEGG" id="bfn:OI25_7411"/>
<gene>
    <name evidence="3" type="ORF">OI25_7411</name>
    <name evidence="4" type="ORF">ParKJ_38575</name>
</gene>
<dbReference type="PANTHER" id="PTHR13078:SF56">
    <property type="entry name" value="PEROXISOMAL MULTIFUNCTIONAL ENZYME TYPE 2"/>
    <property type="match status" value="1"/>
</dbReference>
<dbReference type="PANTHER" id="PTHR13078">
    <property type="entry name" value="PEROXISOMAL MULTIFUNCTIONAL ENZYME TYPE 2-RELATED"/>
    <property type="match status" value="1"/>
</dbReference>
<dbReference type="Pfam" id="PF01575">
    <property type="entry name" value="MaoC_dehydratas"/>
    <property type="match status" value="1"/>
</dbReference>